<protein>
    <submittedName>
        <fullName evidence="1">Concanavalin A-like lectin/glucanases superfamily protein</fullName>
    </submittedName>
</protein>
<dbReference type="InterPro" id="IPR013320">
    <property type="entry name" value="ConA-like_dom_sf"/>
</dbReference>
<evidence type="ECO:0000313" key="1">
    <source>
        <dbReference type="EMBL" id="SHG30492.1"/>
    </source>
</evidence>
<dbReference type="Proteomes" id="UP000184532">
    <property type="component" value="Unassembled WGS sequence"/>
</dbReference>
<dbReference type="RefSeq" id="WP_073176658.1">
    <property type="nucleotide sequence ID" value="NZ_FQWL01000001.1"/>
</dbReference>
<dbReference type="STRING" id="570519.SAMN04488116_0862"/>
<dbReference type="EMBL" id="FQWL01000001">
    <property type="protein sequence ID" value="SHG30492.1"/>
    <property type="molecule type" value="Genomic_DNA"/>
</dbReference>
<organism evidence="1 2">
    <name type="scientific">Flagellimonas flava</name>
    <dbReference type="NCBI Taxonomy" id="570519"/>
    <lineage>
        <taxon>Bacteria</taxon>
        <taxon>Pseudomonadati</taxon>
        <taxon>Bacteroidota</taxon>
        <taxon>Flavobacteriia</taxon>
        <taxon>Flavobacteriales</taxon>
        <taxon>Flavobacteriaceae</taxon>
        <taxon>Flagellimonas</taxon>
    </lineage>
</organism>
<proteinExistence type="predicted"/>
<dbReference type="AlphaFoldDB" id="A0A1M5IQA0"/>
<dbReference type="GO" id="GO:0005975">
    <property type="term" value="P:carbohydrate metabolic process"/>
    <property type="evidence" value="ECO:0007669"/>
    <property type="project" value="UniProtKB-ARBA"/>
</dbReference>
<reference evidence="2" key="1">
    <citation type="submission" date="2016-11" db="EMBL/GenBank/DDBJ databases">
        <authorList>
            <person name="Varghese N."/>
            <person name="Submissions S."/>
        </authorList>
    </citation>
    <scope>NUCLEOTIDE SEQUENCE [LARGE SCALE GENOMIC DNA]</scope>
    <source>
        <strain evidence="2">DSM 22638</strain>
    </source>
</reference>
<dbReference type="Pfam" id="PF13385">
    <property type="entry name" value="Laminin_G_3"/>
    <property type="match status" value="1"/>
</dbReference>
<dbReference type="GO" id="GO:0030246">
    <property type="term" value="F:carbohydrate binding"/>
    <property type="evidence" value="ECO:0007669"/>
    <property type="project" value="UniProtKB-KW"/>
</dbReference>
<keyword evidence="2" id="KW-1185">Reference proteome</keyword>
<accession>A0A1M5IQA0</accession>
<dbReference type="SUPFAM" id="SSF49899">
    <property type="entry name" value="Concanavalin A-like lectins/glucanases"/>
    <property type="match status" value="1"/>
</dbReference>
<dbReference type="GO" id="GO:0004553">
    <property type="term" value="F:hydrolase activity, hydrolyzing O-glycosyl compounds"/>
    <property type="evidence" value="ECO:0007669"/>
    <property type="project" value="UniProtKB-ARBA"/>
</dbReference>
<name>A0A1M5IQA0_9FLAO</name>
<evidence type="ECO:0000313" key="2">
    <source>
        <dbReference type="Proteomes" id="UP000184532"/>
    </source>
</evidence>
<keyword evidence="1" id="KW-0430">Lectin</keyword>
<gene>
    <name evidence="1" type="ORF">SAMN04488116_0862</name>
</gene>
<sequence>MKINNTKTLLITVLLFISLPFVSFSQENGLKGHILFFSSFDGKPSADIAVGDTMIYTAENYKKTTTSVAGLKDSNVVLAKGKGLVGDAIHFKEAKTSAIFYKAHKNVGYNAASWSGTVSFWLRLDPNKALAPHYCDPICITDSKWSDAGLWVDFTDHAPRRFRMGAMGDIAVWDPNNDSDETDWDRRTVTVDPSPFQSEKWTHVAMVFSNINTLHPAYKLYINGNFQGEIKNVDDPFTWEPENGKIMLGLGYIGLMDELAVFNKPLNAEEVKSIFELEDGIKTLLY</sequence>
<dbReference type="Gene3D" id="2.60.120.200">
    <property type="match status" value="1"/>
</dbReference>
<dbReference type="OrthoDB" id="9814380at2"/>